<evidence type="ECO:0000259" key="1">
    <source>
        <dbReference type="Pfam" id="PF00724"/>
    </source>
</evidence>
<dbReference type="GO" id="GO:0050661">
    <property type="term" value="F:NADP binding"/>
    <property type="evidence" value="ECO:0007669"/>
    <property type="project" value="InterPro"/>
</dbReference>
<dbReference type="AlphaFoldDB" id="A0A381WY38"/>
<dbReference type="Pfam" id="PF13450">
    <property type="entry name" value="NAD_binding_8"/>
    <property type="match status" value="1"/>
</dbReference>
<sequence>MRIVIIGGGAAGLYFAILMKKGQPQHDITVYERNRQDDTFGFGVVFSDETLGNFLSYDPETYHQITKEFSYWDEIDFVFKGETIRTTGHGFCGCGRRELLLLLQKRCRELGVTLHFEIEIKDASLFDSADLIVGADGINSFVRDFHKQHFHPSFEWRRNKFIWLGCTKPHEAFTFDFTENDHGIWVLGAYQYNPDLSTWIIEAPEHTWENARGEVENMHEVELLDYMEKLWADRLEEHKLVPNKSVWRTFPTIRCKNWSHENIVLIGDALHTAHYSIGSGTKLAMEDAIALYESLGEMEEIDISLKRFEEVRRTEVEITQHAADVSVVWTENARRYWKMEPIQAAYSMLTRSKQITHENLRLRDARFVENVETHFTDKVRLQGFEIPDGTPPMFTPFKLRDITLVNRVVVSPMDMYSSEDGTVGDFHFVHLGSMAMGGAGLVFSEMTCVSRDGRITPGCAGLYKPEHVDAWARVIDYVHGQSDAKFCMQIGHAGRKG</sequence>
<gene>
    <name evidence="3" type="ORF">METZ01_LOCUS110126</name>
</gene>
<dbReference type="InterPro" id="IPR044152">
    <property type="entry name" value="YqjM-like"/>
</dbReference>
<organism evidence="3">
    <name type="scientific">marine metagenome</name>
    <dbReference type="NCBI Taxonomy" id="408172"/>
    <lineage>
        <taxon>unclassified sequences</taxon>
        <taxon>metagenomes</taxon>
        <taxon>ecological metagenomes</taxon>
    </lineage>
</organism>
<dbReference type="InterPro" id="IPR013785">
    <property type="entry name" value="Aldolase_TIM"/>
</dbReference>
<dbReference type="Gene3D" id="3.50.50.60">
    <property type="entry name" value="FAD/NAD(P)-binding domain"/>
    <property type="match status" value="1"/>
</dbReference>
<protein>
    <recommendedName>
        <fullName evidence="4">FAD-binding domain-containing protein</fullName>
    </recommendedName>
</protein>
<dbReference type="GO" id="GO:0003959">
    <property type="term" value="F:NADPH dehydrogenase activity"/>
    <property type="evidence" value="ECO:0007669"/>
    <property type="project" value="InterPro"/>
</dbReference>
<dbReference type="InterPro" id="IPR001155">
    <property type="entry name" value="OxRdtase_FMN_N"/>
</dbReference>
<dbReference type="PANTHER" id="PTHR43303:SF3">
    <property type="entry name" value="BLR3436 PROTEIN"/>
    <property type="match status" value="1"/>
</dbReference>
<dbReference type="PANTHER" id="PTHR43303">
    <property type="entry name" value="NADPH DEHYDROGENASE C23G7.10C-RELATED"/>
    <property type="match status" value="1"/>
</dbReference>
<accession>A0A381WY38</accession>
<name>A0A381WY38_9ZZZZ</name>
<feature type="domain" description="FAD-binding" evidence="2">
    <location>
        <begin position="128"/>
        <end position="298"/>
    </location>
</feature>
<feature type="non-terminal residue" evidence="3">
    <location>
        <position position="497"/>
    </location>
</feature>
<dbReference type="InterPro" id="IPR036188">
    <property type="entry name" value="FAD/NAD-bd_sf"/>
</dbReference>
<dbReference type="SUPFAM" id="SSF51395">
    <property type="entry name" value="FMN-linked oxidoreductases"/>
    <property type="match status" value="1"/>
</dbReference>
<dbReference type="EMBL" id="UINC01013219">
    <property type="protein sequence ID" value="SVA57272.1"/>
    <property type="molecule type" value="Genomic_DNA"/>
</dbReference>
<dbReference type="Gene3D" id="3.30.9.20">
    <property type="match status" value="1"/>
</dbReference>
<dbReference type="PRINTS" id="PR00420">
    <property type="entry name" value="RNGMNOXGNASE"/>
</dbReference>
<dbReference type="SUPFAM" id="SSF51905">
    <property type="entry name" value="FAD/NAD(P)-binding domain"/>
    <property type="match status" value="1"/>
</dbReference>
<dbReference type="GO" id="GO:0010181">
    <property type="term" value="F:FMN binding"/>
    <property type="evidence" value="ECO:0007669"/>
    <property type="project" value="InterPro"/>
</dbReference>
<proteinExistence type="predicted"/>
<evidence type="ECO:0000259" key="2">
    <source>
        <dbReference type="Pfam" id="PF01494"/>
    </source>
</evidence>
<feature type="domain" description="NADH:flavin oxidoreductase/NADH oxidase N-terminal" evidence="1">
    <location>
        <begin position="393"/>
        <end position="496"/>
    </location>
</feature>
<dbReference type="Pfam" id="PF00724">
    <property type="entry name" value="Oxidored_FMN"/>
    <property type="match status" value="1"/>
</dbReference>
<evidence type="ECO:0000313" key="3">
    <source>
        <dbReference type="EMBL" id="SVA57272.1"/>
    </source>
</evidence>
<dbReference type="Gene3D" id="3.20.20.70">
    <property type="entry name" value="Aldolase class I"/>
    <property type="match status" value="1"/>
</dbReference>
<dbReference type="InterPro" id="IPR002938">
    <property type="entry name" value="FAD-bd"/>
</dbReference>
<dbReference type="Pfam" id="PF01494">
    <property type="entry name" value="FAD_binding_3"/>
    <property type="match status" value="1"/>
</dbReference>
<dbReference type="GO" id="GO:0071949">
    <property type="term" value="F:FAD binding"/>
    <property type="evidence" value="ECO:0007669"/>
    <property type="project" value="InterPro"/>
</dbReference>
<reference evidence="3" key="1">
    <citation type="submission" date="2018-05" db="EMBL/GenBank/DDBJ databases">
        <authorList>
            <person name="Lanie J.A."/>
            <person name="Ng W.-L."/>
            <person name="Kazmierczak K.M."/>
            <person name="Andrzejewski T.M."/>
            <person name="Davidsen T.M."/>
            <person name="Wayne K.J."/>
            <person name="Tettelin H."/>
            <person name="Glass J.I."/>
            <person name="Rusch D."/>
            <person name="Podicherti R."/>
            <person name="Tsui H.-C.T."/>
            <person name="Winkler M.E."/>
        </authorList>
    </citation>
    <scope>NUCLEOTIDE SEQUENCE</scope>
</reference>
<evidence type="ECO:0008006" key="4">
    <source>
        <dbReference type="Google" id="ProtNLM"/>
    </source>
</evidence>